<comment type="cofactor">
    <cofactor evidence="1">
        <name>Zn(2+)</name>
        <dbReference type="ChEBI" id="CHEBI:29105"/>
    </cofactor>
</comment>
<evidence type="ECO:0000256" key="1">
    <source>
        <dbReference type="ARBA" id="ARBA00001947"/>
    </source>
</evidence>
<dbReference type="Proteomes" id="UP000218896">
    <property type="component" value="Unassembled WGS sequence"/>
</dbReference>
<protein>
    <submittedName>
        <fullName evidence="6">Dehydrogenase</fullName>
    </submittedName>
</protein>
<gene>
    <name evidence="6" type="ORF">CK501_05880</name>
</gene>
<dbReference type="PANTHER" id="PTHR43350:SF19">
    <property type="entry name" value="D-GULOSIDE 3-DEHYDROGENASE"/>
    <property type="match status" value="1"/>
</dbReference>
<sequence length="333" mass="36196">MTADHTPRVRSFWITGPAHGEIQPTNPDLDAPDSEPTVEVATLYTGISRGTESLVFNGRIPRSEHERMRAPFQAGDFPWPVRHGYSNVGRVVQGPAELQGRTVFSLFPHQTRFRVPASAVVPVPDNVPAERAILAANMETAINGVWDAQAAVGERIAVVGCGVVGALMAWLCQRLPGARVTAVDTEPSRHGILSELGVRFDPDLQSDDHDLVIHASGNPAGLDHAIALAGTEGRIVEMSWYGDQPVSVTLGGAFHSRRLTLRASQVGRVSPERRPAWTHRDRLELALSLLASPELDVLIDGESDFEALPETMTALCRDGSTALCHRVRYPENH</sequence>
<comment type="caution">
    <text evidence="6">The sequence shown here is derived from an EMBL/GenBank/DDBJ whole genome shotgun (WGS) entry which is preliminary data.</text>
</comment>
<reference evidence="6 7" key="1">
    <citation type="submission" date="2017-08" db="EMBL/GenBank/DDBJ databases">
        <title>Halovibrio sewagensis sp. nov., isolated from wastewater of high salinity.</title>
        <authorList>
            <person name="Dong X."/>
            <person name="Zhang G."/>
        </authorList>
    </citation>
    <scope>NUCLEOTIDE SEQUENCE [LARGE SCALE GENOMIC DNA]</scope>
    <source>
        <strain evidence="6 7">YL5-2</strain>
    </source>
</reference>
<dbReference type="CDD" id="cd08255">
    <property type="entry name" value="2-desacetyl-2-hydroxyethyl_bacteriochlorophyllide_like"/>
    <property type="match status" value="1"/>
</dbReference>
<name>A0A2A2F691_9GAMM</name>
<dbReference type="PANTHER" id="PTHR43350">
    <property type="entry name" value="NAD-DEPENDENT ALCOHOL DEHYDROGENASE"/>
    <property type="match status" value="1"/>
</dbReference>
<dbReference type="OrthoDB" id="9781588at2"/>
<keyword evidence="5" id="KW-0560">Oxidoreductase</keyword>
<evidence type="ECO:0000256" key="2">
    <source>
        <dbReference type="ARBA" id="ARBA00008072"/>
    </source>
</evidence>
<dbReference type="GO" id="GO:0046872">
    <property type="term" value="F:metal ion binding"/>
    <property type="evidence" value="ECO:0007669"/>
    <property type="project" value="UniProtKB-KW"/>
</dbReference>
<keyword evidence="4" id="KW-0862">Zinc</keyword>
<evidence type="ECO:0000256" key="3">
    <source>
        <dbReference type="ARBA" id="ARBA00022723"/>
    </source>
</evidence>
<dbReference type="Gene3D" id="3.90.180.10">
    <property type="entry name" value="Medium-chain alcohol dehydrogenases, catalytic domain"/>
    <property type="match status" value="1"/>
</dbReference>
<dbReference type="InterPro" id="IPR036291">
    <property type="entry name" value="NAD(P)-bd_dom_sf"/>
</dbReference>
<keyword evidence="3" id="KW-0479">Metal-binding</keyword>
<evidence type="ECO:0000313" key="7">
    <source>
        <dbReference type="Proteomes" id="UP000218896"/>
    </source>
</evidence>
<dbReference type="Gene3D" id="3.40.50.720">
    <property type="entry name" value="NAD(P)-binding Rossmann-like Domain"/>
    <property type="match status" value="1"/>
</dbReference>
<dbReference type="EMBL" id="NSKD01000002">
    <property type="protein sequence ID" value="PAU81091.1"/>
    <property type="molecule type" value="Genomic_DNA"/>
</dbReference>
<dbReference type="SUPFAM" id="SSF50129">
    <property type="entry name" value="GroES-like"/>
    <property type="match status" value="1"/>
</dbReference>
<keyword evidence="7" id="KW-1185">Reference proteome</keyword>
<evidence type="ECO:0000256" key="5">
    <source>
        <dbReference type="ARBA" id="ARBA00023002"/>
    </source>
</evidence>
<dbReference type="InterPro" id="IPR011032">
    <property type="entry name" value="GroES-like_sf"/>
</dbReference>
<comment type="similarity">
    <text evidence="2">Belongs to the zinc-containing alcohol dehydrogenase family.</text>
</comment>
<dbReference type="AlphaFoldDB" id="A0A2A2F691"/>
<accession>A0A2A2F691</accession>
<evidence type="ECO:0000313" key="6">
    <source>
        <dbReference type="EMBL" id="PAU81091.1"/>
    </source>
</evidence>
<dbReference type="SUPFAM" id="SSF51735">
    <property type="entry name" value="NAD(P)-binding Rossmann-fold domains"/>
    <property type="match status" value="1"/>
</dbReference>
<organism evidence="6 7">
    <name type="scientific">Halovibrio salipaludis</name>
    <dbReference type="NCBI Taxonomy" id="2032626"/>
    <lineage>
        <taxon>Bacteria</taxon>
        <taxon>Pseudomonadati</taxon>
        <taxon>Pseudomonadota</taxon>
        <taxon>Gammaproteobacteria</taxon>
        <taxon>Oceanospirillales</taxon>
        <taxon>Halomonadaceae</taxon>
        <taxon>Halovibrio</taxon>
    </lineage>
</organism>
<proteinExistence type="inferred from homology"/>
<dbReference type="RefSeq" id="WP_095616817.1">
    <property type="nucleotide sequence ID" value="NZ_NSKD01000002.1"/>
</dbReference>
<evidence type="ECO:0000256" key="4">
    <source>
        <dbReference type="ARBA" id="ARBA00022833"/>
    </source>
</evidence>
<dbReference type="GO" id="GO:0016491">
    <property type="term" value="F:oxidoreductase activity"/>
    <property type="evidence" value="ECO:0007669"/>
    <property type="project" value="UniProtKB-KW"/>
</dbReference>